<gene>
    <name evidence="1" type="ORF">QQ91_008460</name>
</gene>
<evidence type="ECO:0000313" key="1">
    <source>
        <dbReference type="EMBL" id="NEV67148.1"/>
    </source>
</evidence>
<proteinExistence type="predicted"/>
<sequence>MRNKIAAINNKPAKLIFWSLTSIGVFLSFAFGRNVSYAEQKEIFDSLRETSAIVFGVMGAWMAILYPGGISSLFSNEKEASSQIIAMMNAMVSAAFTIAIILLIEFSFPIIRQFSLSVYFISLMKGASYSLIFVLIIFQVKSILLTLLPNYILEKKLKNAEHKAAVKSYLTGEEYKRK</sequence>
<protein>
    <submittedName>
        <fullName evidence="1">Uncharacterized protein</fullName>
    </submittedName>
</protein>
<reference evidence="1" key="2">
    <citation type="journal article" date="2015" name="Genome Announc.">
        <title>Draft Genome Sequence of Filamentous Marine Cyanobacterium Lyngbya confervoides Strain BDU141951.</title>
        <authorList>
            <person name="Chandrababunaidu M.M."/>
            <person name="Sen D."/>
            <person name="Tripathy S."/>
        </authorList>
    </citation>
    <scope>NUCLEOTIDE SEQUENCE</scope>
    <source>
        <strain evidence="1">BDU141951</strain>
    </source>
</reference>
<organism evidence="1">
    <name type="scientific">Lyngbya confervoides BDU141951</name>
    <dbReference type="NCBI Taxonomy" id="1574623"/>
    <lineage>
        <taxon>Bacteria</taxon>
        <taxon>Bacillati</taxon>
        <taxon>Cyanobacteriota</taxon>
        <taxon>Cyanophyceae</taxon>
        <taxon>Oscillatoriophycideae</taxon>
        <taxon>Oscillatoriales</taxon>
        <taxon>Microcoleaceae</taxon>
        <taxon>Lyngbya</taxon>
    </lineage>
</organism>
<reference evidence="1" key="1">
    <citation type="submission" date="2014-11" db="EMBL/GenBank/DDBJ databases">
        <authorList>
            <person name="Malar M.C."/>
            <person name="Sen D."/>
            <person name="Tripathy S."/>
        </authorList>
    </citation>
    <scope>NUCLEOTIDE SEQUENCE</scope>
    <source>
        <strain evidence="1">BDU141951</strain>
    </source>
</reference>
<dbReference type="EMBL" id="JTHE02000003">
    <property type="protein sequence ID" value="NEV67148.1"/>
    <property type="molecule type" value="Genomic_DNA"/>
</dbReference>
<dbReference type="AlphaFoldDB" id="A0A0C1Y291"/>
<comment type="caution">
    <text evidence="1">The sequence shown here is derived from an EMBL/GenBank/DDBJ whole genome shotgun (WGS) entry which is preliminary data.</text>
</comment>
<accession>A0A0C1Y291</accession>
<name>A0A0C1Y291_9CYAN</name>
<reference evidence="1" key="3">
    <citation type="submission" date="2020-02" db="EMBL/GenBank/DDBJ databases">
        <authorList>
            <person name="Sarangi A.N."/>
            <person name="Ghosh S."/>
            <person name="Mukherjee M."/>
            <person name="Tripathy S."/>
        </authorList>
    </citation>
    <scope>NUCLEOTIDE SEQUENCE</scope>
    <source>
        <strain evidence="1">BDU141951</strain>
    </source>
</reference>